<dbReference type="InterPro" id="IPR016773">
    <property type="entry name" value="Fe3_uptake_reg_CjrA_prd"/>
</dbReference>
<dbReference type="SUPFAM" id="SSF159501">
    <property type="entry name" value="EreA/ChaN-like"/>
    <property type="match status" value="1"/>
</dbReference>
<reference evidence="3 4" key="1">
    <citation type="submission" date="2014-01" db="EMBL/GenBank/DDBJ databases">
        <title>Isolation of Serratia multitudinisentens RB-25 from Ex-Landfill site.</title>
        <authorList>
            <person name="Robson E.H.J."/>
        </authorList>
    </citation>
    <scope>NUCLEOTIDE SEQUENCE [LARGE SCALE GENOMIC DNA]</scope>
    <source>
        <strain evidence="3 4">RB-25</strain>
    </source>
</reference>
<feature type="domain" description="Haem-binding uptake Tiki superfamily ChaN" evidence="2">
    <location>
        <begin position="52"/>
        <end position="248"/>
    </location>
</feature>
<evidence type="ECO:0000259" key="2">
    <source>
        <dbReference type="Pfam" id="PF04187"/>
    </source>
</evidence>
<dbReference type="CDD" id="cd14727">
    <property type="entry name" value="ChanN-like"/>
    <property type="match status" value="1"/>
</dbReference>
<dbReference type="KEGG" id="sfo:Z042_24675"/>
<protein>
    <submittedName>
        <fullName evidence="3">Iron-regulated protein</fullName>
    </submittedName>
</protein>
<gene>
    <name evidence="3" type="ORF">Z042_24675</name>
</gene>
<keyword evidence="1" id="KW-0732">Signal</keyword>
<evidence type="ECO:0000313" key="3">
    <source>
        <dbReference type="EMBL" id="AHG22446.2"/>
    </source>
</evidence>
<dbReference type="AlphaFoldDB" id="W0LFF1"/>
<name>W0LFF1_9GAMM</name>
<evidence type="ECO:0000313" key="4">
    <source>
        <dbReference type="Proteomes" id="UP000019030"/>
    </source>
</evidence>
<feature type="chain" id="PRO_5004792000" evidence="1">
    <location>
        <begin position="23"/>
        <end position="281"/>
    </location>
</feature>
<organism evidence="3 4">
    <name type="scientific">Chania multitudinisentens RB-25</name>
    <dbReference type="NCBI Taxonomy" id="1441930"/>
    <lineage>
        <taxon>Bacteria</taxon>
        <taxon>Pseudomonadati</taxon>
        <taxon>Pseudomonadota</taxon>
        <taxon>Gammaproteobacteria</taxon>
        <taxon>Enterobacterales</taxon>
        <taxon>Yersiniaceae</taxon>
        <taxon>Chania</taxon>
    </lineage>
</organism>
<dbReference type="InterPro" id="IPR007314">
    <property type="entry name" value="Cofac_haem-bd_dom"/>
</dbReference>
<reference evidence="3 4" key="2">
    <citation type="submission" date="2015-03" db="EMBL/GenBank/DDBJ databases">
        <authorList>
            <person name="Chan K.-G."/>
        </authorList>
    </citation>
    <scope>NUCLEOTIDE SEQUENCE [LARGE SCALE GENOMIC DNA]</scope>
    <source>
        <strain evidence="3 4">RB-25</strain>
    </source>
</reference>
<feature type="signal peptide" evidence="1">
    <location>
        <begin position="1"/>
        <end position="22"/>
    </location>
</feature>
<dbReference type="Pfam" id="PF04187">
    <property type="entry name" value="Cofac_haem_bdg"/>
    <property type="match status" value="1"/>
</dbReference>
<dbReference type="PROSITE" id="PS51257">
    <property type="entry name" value="PROKAR_LIPOPROTEIN"/>
    <property type="match status" value="1"/>
</dbReference>
<dbReference type="Gene3D" id="3.40.50.11550">
    <property type="match status" value="1"/>
</dbReference>
<sequence length="281" mass="31097">MLKVWVLFSALLLSACSQTTLAPDSVVKDSIVPVPGSIVDLRSGKTITSEELLEQLAAAPQVIVGEKHDNANHHKIEQWLVENLARQRPQGSVLMEMLTPNQQEKVNKSKLWLQNHPDAKASEIAEQLDWKKSWDWSMYNGVVMAAMKGRYPLLSANLNRDEILALYKNPVFPAGSYSSQPDVRAAIAETIRVSHDGKIEPEQQKSMLAIQQHRDRRMAESLLAAPTPALLIVGGYHASKKLGVPLHIRDLDSQTTPLVLMLAEQGSVVTAESADFVWTTP</sequence>
<dbReference type="OrthoDB" id="9795827at2"/>
<dbReference type="PIRSF" id="PIRSF020419">
    <property type="entry name" value="Fe_uptake_reg_CjrA_prd"/>
    <property type="match status" value="1"/>
</dbReference>
<accession>W0LFF1</accession>
<dbReference type="eggNOG" id="COG3016">
    <property type="taxonomic scope" value="Bacteria"/>
</dbReference>
<dbReference type="EMBL" id="CP007044">
    <property type="protein sequence ID" value="AHG22446.2"/>
    <property type="molecule type" value="Genomic_DNA"/>
</dbReference>
<evidence type="ECO:0000256" key="1">
    <source>
        <dbReference type="SAM" id="SignalP"/>
    </source>
</evidence>
<dbReference type="Gene3D" id="1.10.8.760">
    <property type="entry name" value="Haem-binding uptake, Tiki superfamily, ChaN, domain 2"/>
    <property type="match status" value="1"/>
</dbReference>
<dbReference type="STRING" id="1441930.Z042_24675"/>
<proteinExistence type="predicted"/>
<keyword evidence="4" id="KW-1185">Reference proteome</keyword>
<dbReference type="HOGENOM" id="CLU_062196_1_0_6"/>
<dbReference type="Proteomes" id="UP000019030">
    <property type="component" value="Chromosome"/>
</dbReference>